<organism evidence="9 10">
    <name type="scientific">Gimesia maris</name>
    <dbReference type="NCBI Taxonomy" id="122"/>
    <lineage>
        <taxon>Bacteria</taxon>
        <taxon>Pseudomonadati</taxon>
        <taxon>Planctomycetota</taxon>
        <taxon>Planctomycetia</taxon>
        <taxon>Planctomycetales</taxon>
        <taxon>Planctomycetaceae</taxon>
        <taxon>Gimesia</taxon>
    </lineage>
</organism>
<dbReference type="PANTHER" id="PTHR48090">
    <property type="entry name" value="UNDECAPRENYL-PHOSPHATE 4-DEOXY-4-FORMAMIDO-L-ARABINOSE TRANSFERASE-RELATED"/>
    <property type="match status" value="1"/>
</dbReference>
<keyword evidence="3 9" id="KW-0808">Transferase</keyword>
<keyword evidence="6 7" id="KW-0472">Membrane</keyword>
<sequence length="316" mass="36036">MQLSIVTTLYNSSPYLIEFYERISIQAQELTNDYEIIFVNDGSPDDSLERALNLFQHDQHVRVIDLSRNFGHHKSMMTGLMHARGELVFLIDSDLEEEPELLGEFHKQFHESDVDVVYGVQKSRKGNFIEQISGNLFYRFFNLISSYPVPLNLITARLMSQRYVKALIEHKDREIFLAGLWAITGFSQQPIVVTKHFKGNSSYNIFSKISILVNSITSFSNTPLIFVFYLGILISSLAGIAAVILVIRRAFFNELLAGWPSLIVSIWFLGGLTIFCLGIIGIYLAKIFSETKQRPYTIIKDIYESAIISDEVNDNP</sequence>
<dbReference type="CDD" id="cd04187">
    <property type="entry name" value="DPM1_like_bac"/>
    <property type="match status" value="1"/>
</dbReference>
<evidence type="ECO:0000313" key="10">
    <source>
        <dbReference type="Proteomes" id="UP000322887"/>
    </source>
</evidence>
<evidence type="ECO:0000256" key="5">
    <source>
        <dbReference type="ARBA" id="ARBA00022989"/>
    </source>
</evidence>
<dbReference type="RefSeq" id="WP_044239325.1">
    <property type="nucleotide sequence ID" value="NZ_CP042910.1"/>
</dbReference>
<dbReference type="PANTHER" id="PTHR48090:SF1">
    <property type="entry name" value="PROPHAGE BACTOPRENOL GLUCOSYL TRANSFERASE HOMOLOG"/>
    <property type="match status" value="1"/>
</dbReference>
<protein>
    <submittedName>
        <fullName evidence="9">Glycosyltransferases</fullName>
        <ecNumber evidence="9">2.4.-.-</ecNumber>
    </submittedName>
</protein>
<comment type="subcellular location">
    <subcellularLocation>
        <location evidence="1">Membrane</location>
        <topology evidence="1">Multi-pass membrane protein</topology>
    </subcellularLocation>
</comment>
<dbReference type="Gene3D" id="3.90.550.10">
    <property type="entry name" value="Spore Coat Polysaccharide Biosynthesis Protein SpsA, Chain A"/>
    <property type="match status" value="1"/>
</dbReference>
<evidence type="ECO:0000256" key="6">
    <source>
        <dbReference type="ARBA" id="ARBA00023136"/>
    </source>
</evidence>
<keyword evidence="5 7" id="KW-1133">Transmembrane helix</keyword>
<feature type="domain" description="Glycosyltransferase 2-like" evidence="8">
    <location>
        <begin position="4"/>
        <end position="134"/>
    </location>
</feature>
<keyword evidence="4 7" id="KW-0812">Transmembrane</keyword>
<evidence type="ECO:0000256" key="3">
    <source>
        <dbReference type="ARBA" id="ARBA00022679"/>
    </source>
</evidence>
<evidence type="ECO:0000313" key="9">
    <source>
        <dbReference type="EMBL" id="QEG17416.1"/>
    </source>
</evidence>
<name>A0ABX5YNU0_9PLAN</name>
<reference evidence="9 10" key="1">
    <citation type="submission" date="2019-08" db="EMBL/GenBank/DDBJ databases">
        <title>Deep-cultivation of Planctomycetes and their phenomic and genomic characterization uncovers novel biology.</title>
        <authorList>
            <person name="Wiegand S."/>
            <person name="Jogler M."/>
            <person name="Boedeker C."/>
            <person name="Pinto D."/>
            <person name="Vollmers J."/>
            <person name="Rivas-Marin E."/>
            <person name="Kohn T."/>
            <person name="Peeters S.H."/>
            <person name="Heuer A."/>
            <person name="Rast P."/>
            <person name="Oberbeckmann S."/>
            <person name="Bunk B."/>
            <person name="Jeske O."/>
            <person name="Meyerdierks A."/>
            <person name="Storesund J.E."/>
            <person name="Kallscheuer N."/>
            <person name="Luecker S."/>
            <person name="Lage O.M."/>
            <person name="Pohl T."/>
            <person name="Merkel B.J."/>
            <person name="Hornburger P."/>
            <person name="Mueller R.-W."/>
            <person name="Bruemmer F."/>
            <person name="Labrenz M."/>
            <person name="Spormann A.M."/>
            <person name="Op den Camp H."/>
            <person name="Overmann J."/>
            <person name="Amann R."/>
            <person name="Jetten M.S.M."/>
            <person name="Mascher T."/>
            <person name="Medema M.H."/>
            <person name="Devos D.P."/>
            <person name="Kaster A.-K."/>
            <person name="Ovreas L."/>
            <person name="Rohde M."/>
            <person name="Galperin M.Y."/>
            <person name="Jogler C."/>
        </authorList>
    </citation>
    <scope>NUCLEOTIDE SEQUENCE [LARGE SCALE GENOMIC DNA]</scope>
    <source>
        <strain evidence="9 10">DSM 8797</strain>
    </source>
</reference>
<dbReference type="InterPro" id="IPR029044">
    <property type="entry name" value="Nucleotide-diphossugar_trans"/>
</dbReference>
<accession>A0ABX5YNU0</accession>
<dbReference type="InterPro" id="IPR001173">
    <property type="entry name" value="Glyco_trans_2-like"/>
</dbReference>
<evidence type="ECO:0000259" key="8">
    <source>
        <dbReference type="Pfam" id="PF00535"/>
    </source>
</evidence>
<dbReference type="GO" id="GO:0016757">
    <property type="term" value="F:glycosyltransferase activity"/>
    <property type="evidence" value="ECO:0007669"/>
    <property type="project" value="UniProtKB-KW"/>
</dbReference>
<dbReference type="SUPFAM" id="SSF53448">
    <property type="entry name" value="Nucleotide-diphospho-sugar transferases"/>
    <property type="match status" value="1"/>
</dbReference>
<dbReference type="Proteomes" id="UP000322887">
    <property type="component" value="Chromosome"/>
</dbReference>
<dbReference type="EC" id="2.4.-.-" evidence="9"/>
<evidence type="ECO:0000256" key="4">
    <source>
        <dbReference type="ARBA" id="ARBA00022692"/>
    </source>
</evidence>
<dbReference type="GeneID" id="98647808"/>
<dbReference type="InterPro" id="IPR050256">
    <property type="entry name" value="Glycosyltransferase_2"/>
</dbReference>
<gene>
    <name evidence="9" type="primary">pimF</name>
    <name evidence="9" type="ORF">GmarT_32960</name>
</gene>
<dbReference type="EMBL" id="CP042910">
    <property type="protein sequence ID" value="QEG17416.1"/>
    <property type="molecule type" value="Genomic_DNA"/>
</dbReference>
<evidence type="ECO:0000256" key="7">
    <source>
        <dbReference type="SAM" id="Phobius"/>
    </source>
</evidence>
<evidence type="ECO:0000256" key="2">
    <source>
        <dbReference type="ARBA" id="ARBA00022676"/>
    </source>
</evidence>
<feature type="transmembrane region" description="Helical" evidence="7">
    <location>
        <begin position="224"/>
        <end position="247"/>
    </location>
</feature>
<keyword evidence="2 9" id="KW-0328">Glycosyltransferase</keyword>
<feature type="transmembrane region" description="Helical" evidence="7">
    <location>
        <begin position="259"/>
        <end position="285"/>
    </location>
</feature>
<proteinExistence type="predicted"/>
<dbReference type="Pfam" id="PF00535">
    <property type="entry name" value="Glycos_transf_2"/>
    <property type="match status" value="1"/>
</dbReference>
<evidence type="ECO:0000256" key="1">
    <source>
        <dbReference type="ARBA" id="ARBA00004141"/>
    </source>
</evidence>
<keyword evidence="10" id="KW-1185">Reference proteome</keyword>